<feature type="transmembrane region" description="Helical" evidence="6">
    <location>
        <begin position="26"/>
        <end position="45"/>
    </location>
</feature>
<keyword evidence="8" id="KW-1185">Reference proteome</keyword>
<feature type="transmembrane region" description="Helical" evidence="6">
    <location>
        <begin position="131"/>
        <end position="151"/>
    </location>
</feature>
<keyword evidence="4 6" id="KW-1133">Transmembrane helix</keyword>
<keyword evidence="5 6" id="KW-0472">Membrane</keyword>
<evidence type="ECO:0000256" key="5">
    <source>
        <dbReference type="ARBA" id="ARBA00023136"/>
    </source>
</evidence>
<comment type="caution">
    <text evidence="7">The sequence shown here is derived from an EMBL/GenBank/DDBJ whole genome shotgun (WGS) entry which is preliminary data.</text>
</comment>
<feature type="transmembrane region" description="Helical" evidence="6">
    <location>
        <begin position="99"/>
        <end position="119"/>
    </location>
</feature>
<protein>
    <submittedName>
        <fullName evidence="7">Energy-coupling factor transporter transmembrane protein EcfT</fullName>
    </submittedName>
</protein>
<evidence type="ECO:0000256" key="1">
    <source>
        <dbReference type="ARBA" id="ARBA00004141"/>
    </source>
</evidence>
<keyword evidence="3 6" id="KW-0812">Transmembrane</keyword>
<dbReference type="CDD" id="cd16914">
    <property type="entry name" value="EcfT"/>
    <property type="match status" value="1"/>
</dbReference>
<name>A0A553JQ69_SHEHA</name>
<accession>A0A553JQ69</accession>
<comment type="subcellular location">
    <subcellularLocation>
        <location evidence="1">Membrane</location>
        <topology evidence="1">Multi-pass membrane protein</topology>
    </subcellularLocation>
</comment>
<organism evidence="7 8">
    <name type="scientific">Shewanella hanedai</name>
    <name type="common">Alteromonas hanedai</name>
    <dbReference type="NCBI Taxonomy" id="25"/>
    <lineage>
        <taxon>Bacteria</taxon>
        <taxon>Pseudomonadati</taxon>
        <taxon>Pseudomonadota</taxon>
        <taxon>Gammaproteobacteria</taxon>
        <taxon>Alteromonadales</taxon>
        <taxon>Shewanellaceae</taxon>
        <taxon>Shewanella</taxon>
    </lineage>
</organism>
<dbReference type="AlphaFoldDB" id="A0A553JQ69"/>
<evidence type="ECO:0000256" key="3">
    <source>
        <dbReference type="ARBA" id="ARBA00022692"/>
    </source>
</evidence>
<dbReference type="Pfam" id="PF02361">
    <property type="entry name" value="CbiQ"/>
    <property type="match status" value="1"/>
</dbReference>
<evidence type="ECO:0000256" key="6">
    <source>
        <dbReference type="SAM" id="Phobius"/>
    </source>
</evidence>
<evidence type="ECO:0000313" key="8">
    <source>
        <dbReference type="Proteomes" id="UP000318126"/>
    </source>
</evidence>
<evidence type="ECO:0000313" key="7">
    <source>
        <dbReference type="EMBL" id="TRY14612.1"/>
    </source>
</evidence>
<gene>
    <name evidence="7" type="ORF">FN961_09445</name>
</gene>
<reference evidence="8" key="1">
    <citation type="submission" date="2019-07" db="EMBL/GenBank/DDBJ databases">
        <title>Shewanella sp. YLB-08 draft genomic sequence.</title>
        <authorList>
            <person name="Yu L."/>
        </authorList>
    </citation>
    <scope>NUCLEOTIDE SEQUENCE [LARGE SCALE GENOMIC DNA]</scope>
    <source>
        <strain evidence="8">JCM 20706</strain>
    </source>
</reference>
<dbReference type="RefSeq" id="WP_143564329.1">
    <property type="nucleotide sequence ID" value="NZ_BMPL01000007.1"/>
</dbReference>
<dbReference type="InterPro" id="IPR003339">
    <property type="entry name" value="ABC/ECF_trnsptr_transmembrane"/>
</dbReference>
<evidence type="ECO:0000256" key="4">
    <source>
        <dbReference type="ARBA" id="ARBA00022989"/>
    </source>
</evidence>
<dbReference type="Proteomes" id="UP000318126">
    <property type="component" value="Unassembled WGS sequence"/>
</dbReference>
<dbReference type="OrthoDB" id="6263875at2"/>
<sequence length="224" mass="25180">MKTSGGRHCRNSVNGANTVIKSGKGIGWTATGLILALVLSSAAFFIATQYLFGLIICNLGLIIHGVYRRGDFWVIGRVFLAQLVITLSLYYLMHGKDQLLEGATVVLRVLMAFIPGWWLSVTCRPEKIGEVLTWILPAKWAFVIAASLSLLPTMTREVREIYQIQCLRGARITPKALKDPRNWSELIHCVIFPLLIQLLKLSKQTAMAAQLRHFGKHKKTTHWR</sequence>
<feature type="transmembrane region" description="Helical" evidence="6">
    <location>
        <begin position="73"/>
        <end position="92"/>
    </location>
</feature>
<comment type="similarity">
    <text evidence="2">Belongs to the CbiQ family.</text>
</comment>
<evidence type="ECO:0000256" key="2">
    <source>
        <dbReference type="ARBA" id="ARBA00008564"/>
    </source>
</evidence>
<proteinExistence type="inferred from homology"/>
<dbReference type="GO" id="GO:0005886">
    <property type="term" value="C:plasma membrane"/>
    <property type="evidence" value="ECO:0007669"/>
    <property type="project" value="UniProtKB-ARBA"/>
</dbReference>
<dbReference type="EMBL" id="VKGK01000009">
    <property type="protein sequence ID" value="TRY14612.1"/>
    <property type="molecule type" value="Genomic_DNA"/>
</dbReference>